<accession>A0A1N7NV61</accession>
<dbReference type="Pfam" id="PF03755">
    <property type="entry name" value="YicC-like_N"/>
    <property type="match status" value="1"/>
</dbReference>
<evidence type="ECO:0000259" key="7">
    <source>
        <dbReference type="Pfam" id="PF08340"/>
    </source>
</evidence>
<keyword evidence="3" id="KW-0255">Endonuclease</keyword>
<dbReference type="Pfam" id="PF08340">
    <property type="entry name" value="YicC-like_C"/>
    <property type="match status" value="1"/>
</dbReference>
<comment type="similarity">
    <text evidence="5">Belongs to the YicC/YloC family.</text>
</comment>
<evidence type="ECO:0000256" key="2">
    <source>
        <dbReference type="ARBA" id="ARBA00022722"/>
    </source>
</evidence>
<dbReference type="InterPro" id="IPR005229">
    <property type="entry name" value="YicC/YloC-like"/>
</dbReference>
<evidence type="ECO:0000256" key="3">
    <source>
        <dbReference type="ARBA" id="ARBA00022759"/>
    </source>
</evidence>
<protein>
    <submittedName>
        <fullName evidence="8">TIGR00255 family protein</fullName>
    </submittedName>
</protein>
<evidence type="ECO:0000313" key="8">
    <source>
        <dbReference type="EMBL" id="SIT02200.1"/>
    </source>
</evidence>
<feature type="domain" description="Endoribonuclease YicC-like N-terminal" evidence="6">
    <location>
        <begin position="6"/>
        <end position="166"/>
    </location>
</feature>
<keyword evidence="2" id="KW-0540">Nuclease</keyword>
<evidence type="ECO:0000259" key="6">
    <source>
        <dbReference type="Pfam" id="PF03755"/>
    </source>
</evidence>
<organism evidence="8 9">
    <name type="scientific">Gemmobacter megaterium</name>
    <dbReference type="NCBI Taxonomy" id="1086013"/>
    <lineage>
        <taxon>Bacteria</taxon>
        <taxon>Pseudomonadati</taxon>
        <taxon>Pseudomonadota</taxon>
        <taxon>Alphaproteobacteria</taxon>
        <taxon>Rhodobacterales</taxon>
        <taxon>Paracoccaceae</taxon>
        <taxon>Gemmobacter</taxon>
    </lineage>
</organism>
<dbReference type="STRING" id="1086013.SAMN05421774_104155"/>
<keyword evidence="4" id="KW-0378">Hydrolase</keyword>
<evidence type="ECO:0000256" key="5">
    <source>
        <dbReference type="ARBA" id="ARBA00035648"/>
    </source>
</evidence>
<dbReference type="PANTHER" id="PTHR30636:SF3">
    <property type="entry name" value="UPF0701 PROTEIN YICC"/>
    <property type="match status" value="1"/>
</dbReference>
<keyword evidence="9" id="KW-1185">Reference proteome</keyword>
<dbReference type="PANTHER" id="PTHR30636">
    <property type="entry name" value="UPF0701 PROTEIN YICC"/>
    <property type="match status" value="1"/>
</dbReference>
<evidence type="ECO:0000256" key="1">
    <source>
        <dbReference type="ARBA" id="ARBA00001968"/>
    </source>
</evidence>
<dbReference type="RefSeq" id="WP_076531377.1">
    <property type="nucleotide sequence ID" value="NZ_BMEH01000004.1"/>
</dbReference>
<dbReference type="InterPro" id="IPR013527">
    <property type="entry name" value="YicC-like_N"/>
</dbReference>
<dbReference type="NCBIfam" id="TIGR00255">
    <property type="entry name" value="YicC/YloC family endoribonuclease"/>
    <property type="match status" value="1"/>
</dbReference>
<feature type="domain" description="Endoribonuclease YicC-like C-terminal" evidence="7">
    <location>
        <begin position="187"/>
        <end position="302"/>
    </location>
</feature>
<dbReference type="GO" id="GO:0004521">
    <property type="term" value="F:RNA endonuclease activity"/>
    <property type="evidence" value="ECO:0007669"/>
    <property type="project" value="InterPro"/>
</dbReference>
<dbReference type="GO" id="GO:0016787">
    <property type="term" value="F:hydrolase activity"/>
    <property type="evidence" value="ECO:0007669"/>
    <property type="project" value="UniProtKB-KW"/>
</dbReference>
<dbReference type="InterPro" id="IPR013551">
    <property type="entry name" value="YicC-like_C"/>
</dbReference>
<reference evidence="8 9" key="1">
    <citation type="submission" date="2017-01" db="EMBL/GenBank/DDBJ databases">
        <authorList>
            <person name="Mah S.A."/>
            <person name="Swanson W.J."/>
            <person name="Moy G.W."/>
            <person name="Vacquier V.D."/>
        </authorList>
    </citation>
    <scope>NUCLEOTIDE SEQUENCE [LARGE SCALE GENOMIC DNA]</scope>
    <source>
        <strain evidence="8 9">DSM 26375</strain>
    </source>
</reference>
<dbReference type="AlphaFoldDB" id="A0A1N7NV61"/>
<name>A0A1N7NV61_9RHOB</name>
<comment type="cofactor">
    <cofactor evidence="1">
        <name>a divalent metal cation</name>
        <dbReference type="ChEBI" id="CHEBI:60240"/>
    </cofactor>
</comment>
<dbReference type="Proteomes" id="UP000186141">
    <property type="component" value="Unassembled WGS sequence"/>
</dbReference>
<sequence length="302" mass="31756">MPEPVSMTAFATRRGQGEGRLALCSWVWEIRSVNGKGLDVRLRLPDGIEGLEAAVRSELTRRLTRGNVTVGLRLTRGAGGEGLRINAGMLSAALAALAEVQEAAALAGVALDHPTTAEVLAIRGVTEAVSAEDTDTSALLAALMADFSVVFSAFEAMRRTEGAALATVMADQIDGIATLTAAARAAAEARRPKAAEALTEAMARIAGAVEADPARVAQELAILAVKADVIEEIDRLTAHIAAARALLAQGGPVGRKFDFLAQEFNREANTLCSKSGDIALTRIGLDLKHLIDQMREQVQNLE</sequence>
<dbReference type="EMBL" id="FTOT01000004">
    <property type="protein sequence ID" value="SIT02200.1"/>
    <property type="molecule type" value="Genomic_DNA"/>
</dbReference>
<evidence type="ECO:0000313" key="9">
    <source>
        <dbReference type="Proteomes" id="UP000186141"/>
    </source>
</evidence>
<evidence type="ECO:0000256" key="4">
    <source>
        <dbReference type="ARBA" id="ARBA00022801"/>
    </source>
</evidence>
<proteinExistence type="inferred from homology"/>
<gene>
    <name evidence="8" type="ORF">SAMN05421774_104155</name>
</gene>